<name>A0ABS0L0D2_9BACT</name>
<dbReference type="Pfam" id="PF14125">
    <property type="entry name" value="DUF4292"/>
    <property type="match status" value="1"/>
</dbReference>
<protein>
    <submittedName>
        <fullName evidence="2">DUF4292 domain-containing protein</fullName>
    </submittedName>
</protein>
<gene>
    <name evidence="2" type="ORF">I5L79_05645</name>
</gene>
<dbReference type="PROSITE" id="PS51257">
    <property type="entry name" value="PROKAR_LIPOPROTEIN"/>
    <property type="match status" value="1"/>
</dbReference>
<accession>A0ABS0L0D2</accession>
<dbReference type="InterPro" id="IPR025634">
    <property type="entry name" value="DUF4292"/>
</dbReference>
<feature type="signal peptide" evidence="1">
    <location>
        <begin position="1"/>
        <end position="24"/>
    </location>
</feature>
<keyword evidence="3" id="KW-1185">Reference proteome</keyword>
<keyword evidence="1" id="KW-0732">Signal</keyword>
<comment type="caution">
    <text evidence="2">The sequence shown here is derived from an EMBL/GenBank/DDBJ whole genome shotgun (WGS) entry which is preliminary data.</text>
</comment>
<sequence length="258" mass="28876">MNKRCAPLLLGLLMAGLGACTRKALPTQARAEAPKAESLVNASNLDFRYLAAKGKAQIETGGDKLPNVTLTLRIRKDSLIWLSIGAPVIGEVMRAHITPDSVQVIDRLHREYYAGNFTYLRQRFNLPVTFQQVQALLTGNYVPAPTGTEPTVTTEPPMQKVVYRQQALLVEQLLETTRRRVQKLAVQDDSSHLRFTVDFSDFKPLERVPQEFANALLVVVEQPKNKPSSASINFRSVEVDKERLDFPFSVPSGYARKK</sequence>
<organism evidence="2 3">
    <name type="scientific">Hymenobacter guriensis</name>
    <dbReference type="NCBI Taxonomy" id="2793065"/>
    <lineage>
        <taxon>Bacteria</taxon>
        <taxon>Pseudomonadati</taxon>
        <taxon>Bacteroidota</taxon>
        <taxon>Cytophagia</taxon>
        <taxon>Cytophagales</taxon>
        <taxon>Hymenobacteraceae</taxon>
        <taxon>Hymenobacter</taxon>
    </lineage>
</organism>
<dbReference type="Proteomes" id="UP000601099">
    <property type="component" value="Unassembled WGS sequence"/>
</dbReference>
<evidence type="ECO:0000313" key="3">
    <source>
        <dbReference type="Proteomes" id="UP000601099"/>
    </source>
</evidence>
<evidence type="ECO:0000256" key="1">
    <source>
        <dbReference type="SAM" id="SignalP"/>
    </source>
</evidence>
<feature type="chain" id="PRO_5047055843" evidence="1">
    <location>
        <begin position="25"/>
        <end position="258"/>
    </location>
</feature>
<dbReference type="EMBL" id="JADWYK010000002">
    <property type="protein sequence ID" value="MBG8553018.1"/>
    <property type="molecule type" value="Genomic_DNA"/>
</dbReference>
<reference evidence="2 3" key="1">
    <citation type="submission" date="2020-11" db="EMBL/GenBank/DDBJ databases">
        <title>Hymenobacter sp.</title>
        <authorList>
            <person name="Kim M.K."/>
        </authorList>
    </citation>
    <scope>NUCLEOTIDE SEQUENCE [LARGE SCALE GENOMIC DNA]</scope>
    <source>
        <strain evidence="2 3">BT594</strain>
    </source>
</reference>
<evidence type="ECO:0000313" key="2">
    <source>
        <dbReference type="EMBL" id="MBG8553018.1"/>
    </source>
</evidence>
<proteinExistence type="predicted"/>
<dbReference type="RefSeq" id="WP_196954026.1">
    <property type="nucleotide sequence ID" value="NZ_JADWYK010000002.1"/>
</dbReference>